<evidence type="ECO:0000313" key="11">
    <source>
        <dbReference type="EMBL" id="KAI7805238.1"/>
    </source>
</evidence>
<keyword evidence="12" id="KW-1185">Reference proteome</keyword>
<sequence>MILDLTDTTKILDNNNTALNNGTVNVSSISQIIRWISFAIGLPAIGFSIYLMSMQAKTGKAGPVYLISLLASDILNIFGRPKESTNDAEHAVTMNTDISSLIFYFGIISNIVFMVCIAQERYLLVTCPQYNAFCMKLKQSSMISLAVWAAPFAILFLAYQKYFLLFSIALLLPLPLLVFFCLDSFRALWCMKRPVAVTNRKKILAMQAVILSNYSIIYLPFVLNILLKTLSLSSYVYYLGLIADLLLYLGPLVDPFLSFFLTNGVRDILRAFPCCARRNVQQDTDAVDTETVETVSGSLTRL</sequence>
<dbReference type="Gene3D" id="1.20.1070.10">
    <property type="entry name" value="Rhodopsin 7-helix transmembrane proteins"/>
    <property type="match status" value="2"/>
</dbReference>
<dbReference type="AlphaFoldDB" id="A0A9W7WN41"/>
<dbReference type="InterPro" id="IPR000276">
    <property type="entry name" value="GPCR_Rhodpsn"/>
</dbReference>
<evidence type="ECO:0000256" key="8">
    <source>
        <dbReference type="ARBA" id="ARBA00023224"/>
    </source>
</evidence>
<evidence type="ECO:0000313" key="12">
    <source>
        <dbReference type="Proteomes" id="UP001059041"/>
    </source>
</evidence>
<evidence type="ECO:0000256" key="9">
    <source>
        <dbReference type="SAM" id="Phobius"/>
    </source>
</evidence>
<feature type="transmembrane region" description="Helical" evidence="9">
    <location>
        <begin position="203"/>
        <end position="223"/>
    </location>
</feature>
<keyword evidence="2 9" id="KW-0812">Transmembrane</keyword>
<proteinExistence type="predicted"/>
<organism evidence="11 12">
    <name type="scientific">Triplophysa rosa</name>
    <name type="common">Cave loach</name>
    <dbReference type="NCBI Taxonomy" id="992332"/>
    <lineage>
        <taxon>Eukaryota</taxon>
        <taxon>Metazoa</taxon>
        <taxon>Chordata</taxon>
        <taxon>Craniata</taxon>
        <taxon>Vertebrata</taxon>
        <taxon>Euteleostomi</taxon>
        <taxon>Actinopterygii</taxon>
        <taxon>Neopterygii</taxon>
        <taxon>Teleostei</taxon>
        <taxon>Ostariophysi</taxon>
        <taxon>Cypriniformes</taxon>
        <taxon>Nemacheilidae</taxon>
        <taxon>Triplophysa</taxon>
    </lineage>
</organism>
<feature type="transmembrane region" description="Helical" evidence="9">
    <location>
        <begin position="32"/>
        <end position="52"/>
    </location>
</feature>
<dbReference type="EMBL" id="JAFHDT010000009">
    <property type="protein sequence ID" value="KAI7805238.1"/>
    <property type="molecule type" value="Genomic_DNA"/>
</dbReference>
<keyword evidence="4" id="KW-0297">G-protein coupled receptor</keyword>
<feature type="transmembrane region" description="Helical" evidence="9">
    <location>
        <begin position="235"/>
        <end position="261"/>
    </location>
</feature>
<dbReference type="Pfam" id="PF00001">
    <property type="entry name" value="7tm_1"/>
    <property type="match status" value="1"/>
</dbReference>
<dbReference type="SUPFAM" id="SSF81321">
    <property type="entry name" value="Family A G protein-coupled receptor-like"/>
    <property type="match status" value="1"/>
</dbReference>
<feature type="transmembrane region" description="Helical" evidence="9">
    <location>
        <begin position="101"/>
        <end position="119"/>
    </location>
</feature>
<evidence type="ECO:0000256" key="5">
    <source>
        <dbReference type="ARBA" id="ARBA00023136"/>
    </source>
</evidence>
<keyword evidence="7" id="KW-0325">Glycoprotein</keyword>
<evidence type="ECO:0000256" key="6">
    <source>
        <dbReference type="ARBA" id="ARBA00023170"/>
    </source>
</evidence>
<dbReference type="GO" id="GO:0004930">
    <property type="term" value="F:G protein-coupled receptor activity"/>
    <property type="evidence" value="ECO:0007669"/>
    <property type="project" value="UniProtKB-KW"/>
</dbReference>
<keyword evidence="3 9" id="KW-1133">Transmembrane helix</keyword>
<dbReference type="GO" id="GO:0005886">
    <property type="term" value="C:plasma membrane"/>
    <property type="evidence" value="ECO:0007669"/>
    <property type="project" value="TreeGrafter"/>
</dbReference>
<protein>
    <submittedName>
        <fullName evidence="11">Psychosine receptor-like</fullName>
    </submittedName>
</protein>
<dbReference type="GO" id="GO:0035025">
    <property type="term" value="P:positive regulation of Rho protein signal transduction"/>
    <property type="evidence" value="ECO:0007669"/>
    <property type="project" value="TreeGrafter"/>
</dbReference>
<name>A0A9W7WN41_TRIRA</name>
<dbReference type="PANTHER" id="PTHR24232">
    <property type="entry name" value="G-PROTEIN COUPLED RECEPTOR"/>
    <property type="match status" value="1"/>
</dbReference>
<evidence type="ECO:0000259" key="10">
    <source>
        <dbReference type="PROSITE" id="PS50262"/>
    </source>
</evidence>
<evidence type="ECO:0000256" key="2">
    <source>
        <dbReference type="ARBA" id="ARBA00022692"/>
    </source>
</evidence>
<comment type="caution">
    <text evidence="11">The sequence shown here is derived from an EMBL/GenBank/DDBJ whole genome shotgun (WGS) entry which is preliminary data.</text>
</comment>
<comment type="subcellular location">
    <subcellularLocation>
        <location evidence="1">Membrane</location>
        <topology evidence="1">Multi-pass membrane protein</topology>
    </subcellularLocation>
</comment>
<feature type="transmembrane region" description="Helical" evidence="9">
    <location>
        <begin position="164"/>
        <end position="182"/>
    </location>
</feature>
<feature type="transmembrane region" description="Helical" evidence="9">
    <location>
        <begin position="140"/>
        <end position="158"/>
    </location>
</feature>
<dbReference type="Proteomes" id="UP001059041">
    <property type="component" value="Linkage Group LG9"/>
</dbReference>
<keyword evidence="5 9" id="KW-0472">Membrane</keyword>
<accession>A0A9W7WN41</accession>
<reference evidence="11" key="1">
    <citation type="submission" date="2021-02" db="EMBL/GenBank/DDBJ databases">
        <title>Comparative genomics reveals that relaxation of natural selection precedes convergent phenotypic evolution of cavefish.</title>
        <authorList>
            <person name="Peng Z."/>
        </authorList>
    </citation>
    <scope>NUCLEOTIDE SEQUENCE</scope>
    <source>
        <tissue evidence="11">Muscle</tissue>
    </source>
</reference>
<evidence type="ECO:0000256" key="1">
    <source>
        <dbReference type="ARBA" id="ARBA00004141"/>
    </source>
</evidence>
<feature type="domain" description="G-protein coupled receptors family 1 profile" evidence="10">
    <location>
        <begin position="44"/>
        <end position="258"/>
    </location>
</feature>
<dbReference type="PRINTS" id="PR00237">
    <property type="entry name" value="GPCRRHODOPSN"/>
</dbReference>
<evidence type="ECO:0000256" key="4">
    <source>
        <dbReference type="ARBA" id="ARBA00023040"/>
    </source>
</evidence>
<dbReference type="InterPro" id="IPR017452">
    <property type="entry name" value="GPCR_Rhodpsn_7TM"/>
</dbReference>
<dbReference type="OrthoDB" id="8834936at2759"/>
<evidence type="ECO:0000256" key="7">
    <source>
        <dbReference type="ARBA" id="ARBA00023180"/>
    </source>
</evidence>
<dbReference type="PANTHER" id="PTHR24232:SF96">
    <property type="entry name" value="PSYCHOSINE RECEPTOR-LIKE"/>
    <property type="match status" value="1"/>
</dbReference>
<gene>
    <name evidence="11" type="ORF">IRJ41_002602</name>
</gene>
<keyword evidence="8" id="KW-0807">Transducer</keyword>
<dbReference type="PROSITE" id="PS50262">
    <property type="entry name" value="G_PROTEIN_RECEP_F1_2"/>
    <property type="match status" value="1"/>
</dbReference>
<dbReference type="GO" id="GO:0007200">
    <property type="term" value="P:phospholipase C-activating G protein-coupled receptor signaling pathway"/>
    <property type="evidence" value="ECO:0007669"/>
    <property type="project" value="TreeGrafter"/>
</dbReference>
<keyword evidence="6 11" id="KW-0675">Receptor</keyword>
<feature type="transmembrane region" description="Helical" evidence="9">
    <location>
        <begin position="64"/>
        <end position="81"/>
    </location>
</feature>
<evidence type="ECO:0000256" key="3">
    <source>
        <dbReference type="ARBA" id="ARBA00022989"/>
    </source>
</evidence>